<dbReference type="PROSITE" id="PS50989">
    <property type="entry name" value="COA_CT_CTER"/>
    <property type="match status" value="1"/>
</dbReference>
<proteinExistence type="predicted"/>
<dbReference type="InterPro" id="IPR011763">
    <property type="entry name" value="COA_CT_C"/>
</dbReference>
<comment type="caution">
    <text evidence="3">The sequence shown here is derived from an EMBL/GenBank/DDBJ whole genome shotgun (WGS) entry which is preliminary data.</text>
</comment>
<dbReference type="PANTHER" id="PTHR22855">
    <property type="entry name" value="ACETYL, PROPIONYL, PYRUVATE, AND GLUTACONYL CARBOXYLASE-RELATED"/>
    <property type="match status" value="1"/>
</dbReference>
<feature type="domain" description="CoA carboxyltransferase C-terminal" evidence="2">
    <location>
        <begin position="298"/>
        <end position="550"/>
    </location>
</feature>
<dbReference type="PANTHER" id="PTHR22855:SF46">
    <property type="entry name" value="METHYLCROTONOYL-COA CARBOXYLASE"/>
    <property type="match status" value="1"/>
</dbReference>
<evidence type="ECO:0000259" key="2">
    <source>
        <dbReference type="PROSITE" id="PS50989"/>
    </source>
</evidence>
<dbReference type="SUPFAM" id="SSF52096">
    <property type="entry name" value="ClpP/crotonase"/>
    <property type="match status" value="2"/>
</dbReference>
<accession>A0ABR9RYS2</accession>
<dbReference type="Proteomes" id="UP000806285">
    <property type="component" value="Unassembled WGS sequence"/>
</dbReference>
<feature type="domain" description="CoA carboxyltransferase N-terminal" evidence="1">
    <location>
        <begin position="18"/>
        <end position="278"/>
    </location>
</feature>
<name>A0ABR9RYS2_9BURK</name>
<dbReference type="RefSeq" id="WP_193674846.1">
    <property type="nucleotide sequence ID" value="NZ_JADDIV010000001.1"/>
</dbReference>
<sequence>MNFASAWNAQGPLARQRREAMLARVGQLRALEQRAAERSAEARAVFEKRGQLLPRERVGLLLDPGTPYLPLCTLAGYLQDAREPDASVPGGGVVAGIGFVRGVRCMVVASDSGIDAGAIQPMGLEKILRVQEIALQNRLPFLHLVESAGANLMRYRVEGFVQGGALFRNLARLSAAGIPVITVQHGSGTAGGAYMPGLSDVVIMVRGRSRAFLAGPPLLKAATGEVATEEELGGAEMHTAMSGLGEYLAEDDRHALGIAREVVGRLGRAPTPALPQGGRVTASLPPPPGEGWGGGAPQREDLLTLMPANLREPVDMREVMVRLVDDGILEFKPLYGAATLCAQGRIGGHAVGFVSNNGPIDVPGANKATHFIQWMCQLGHPIVYLQNTTGYMVGRESEQGGMIKHGSKMIQAVTNATVPQLTIQCGASFGAGNYGMCGRGYAPRFLFSWPSARTAVMGGEQAARTMQIVTEAAHGRKGQRPDPVQAKAQFDKIVQVFESQADAFYTSGLLLDDGVIDPRDTRAVLAFCLDTIAEGEAAQPRPMQFGVARM</sequence>
<dbReference type="Gene3D" id="3.90.226.10">
    <property type="entry name" value="2-enoyl-CoA Hydratase, Chain A, domain 1"/>
    <property type="match status" value="2"/>
</dbReference>
<dbReference type="EMBL" id="JADDIV010000001">
    <property type="protein sequence ID" value="MBE7366217.1"/>
    <property type="molecule type" value="Genomic_DNA"/>
</dbReference>
<evidence type="ECO:0000259" key="1">
    <source>
        <dbReference type="PROSITE" id="PS50980"/>
    </source>
</evidence>
<dbReference type="InterPro" id="IPR045190">
    <property type="entry name" value="MCCB/AccD1-like"/>
</dbReference>
<reference evidence="3 4" key="1">
    <citation type="submission" date="2020-10" db="EMBL/GenBank/DDBJ databases">
        <title>Ramlibacter sp. HM2 16S ribosomal RNA gene Genome sequencing and assembly.</title>
        <authorList>
            <person name="Kang M."/>
        </authorList>
    </citation>
    <scope>NUCLEOTIDE SEQUENCE [LARGE SCALE GENOMIC DNA]</scope>
    <source>
        <strain evidence="3 4">HM2</strain>
    </source>
</reference>
<organism evidence="3 4">
    <name type="scientific">Ramlibacter pallidus</name>
    <dbReference type="NCBI Taxonomy" id="2780087"/>
    <lineage>
        <taxon>Bacteria</taxon>
        <taxon>Pseudomonadati</taxon>
        <taxon>Pseudomonadota</taxon>
        <taxon>Betaproteobacteria</taxon>
        <taxon>Burkholderiales</taxon>
        <taxon>Comamonadaceae</taxon>
        <taxon>Ramlibacter</taxon>
    </lineage>
</organism>
<evidence type="ECO:0000313" key="3">
    <source>
        <dbReference type="EMBL" id="MBE7366217.1"/>
    </source>
</evidence>
<gene>
    <name evidence="3" type="ORF">IM787_01430</name>
</gene>
<evidence type="ECO:0000313" key="4">
    <source>
        <dbReference type="Proteomes" id="UP000806285"/>
    </source>
</evidence>
<dbReference type="Pfam" id="PF01039">
    <property type="entry name" value="Carboxyl_trans"/>
    <property type="match status" value="1"/>
</dbReference>
<dbReference type="InterPro" id="IPR011762">
    <property type="entry name" value="COA_CT_N"/>
</dbReference>
<keyword evidence="4" id="KW-1185">Reference proteome</keyword>
<dbReference type="InterPro" id="IPR034733">
    <property type="entry name" value="AcCoA_carboxyl_beta"/>
</dbReference>
<protein>
    <submittedName>
        <fullName evidence="3">Acyl-CoA carboxylase subunit beta</fullName>
    </submittedName>
</protein>
<dbReference type="InterPro" id="IPR029045">
    <property type="entry name" value="ClpP/crotonase-like_dom_sf"/>
</dbReference>
<dbReference type="PROSITE" id="PS50980">
    <property type="entry name" value="COA_CT_NTER"/>
    <property type="match status" value="1"/>
</dbReference>